<protein>
    <recommendedName>
        <fullName evidence="2">proline dehydrogenase</fullName>
        <ecNumber evidence="2">1.5.5.2</ecNumber>
    </recommendedName>
</protein>
<dbReference type="Pfam" id="PF01619">
    <property type="entry name" value="Pro_dh"/>
    <property type="match status" value="1"/>
</dbReference>
<evidence type="ECO:0000256" key="5">
    <source>
        <dbReference type="SAM" id="MobiDB-lite"/>
    </source>
</evidence>
<dbReference type="GO" id="GO:0004657">
    <property type="term" value="F:proline dehydrogenase activity"/>
    <property type="evidence" value="ECO:0007669"/>
    <property type="project" value="UniProtKB-EC"/>
</dbReference>
<evidence type="ECO:0000259" key="6">
    <source>
        <dbReference type="Pfam" id="PF01619"/>
    </source>
</evidence>
<evidence type="ECO:0000313" key="7">
    <source>
        <dbReference type="EMBL" id="OJJ77971.1"/>
    </source>
</evidence>
<dbReference type="SUPFAM" id="SSF51735">
    <property type="entry name" value="NAD(P)-binding Rossmann-fold domains"/>
    <property type="match status" value="1"/>
</dbReference>
<dbReference type="Gene3D" id="3.30.1780.10">
    <property type="entry name" value="ornithine cyclodeaminase, domain 1"/>
    <property type="match status" value="1"/>
</dbReference>
<feature type="compositionally biased region" description="Polar residues" evidence="5">
    <location>
        <begin position="29"/>
        <end position="42"/>
    </location>
</feature>
<dbReference type="Gene3D" id="3.20.20.220">
    <property type="match status" value="1"/>
</dbReference>
<dbReference type="InterPro" id="IPR036291">
    <property type="entry name" value="NAD(P)-bd_dom_sf"/>
</dbReference>
<evidence type="ECO:0000256" key="3">
    <source>
        <dbReference type="ARBA" id="ARBA00023002"/>
    </source>
</evidence>
<dbReference type="GO" id="GO:0005739">
    <property type="term" value="C:mitochondrion"/>
    <property type="evidence" value="ECO:0007669"/>
    <property type="project" value="TreeGrafter"/>
</dbReference>
<dbReference type="OMA" id="CTYSSAR"/>
<organism evidence="7 8">
    <name type="scientific">Aspergillus brasiliensis (strain CBS 101740 / IMI 381727 / IBT 21946)</name>
    <dbReference type="NCBI Taxonomy" id="767769"/>
    <lineage>
        <taxon>Eukaryota</taxon>
        <taxon>Fungi</taxon>
        <taxon>Dikarya</taxon>
        <taxon>Ascomycota</taxon>
        <taxon>Pezizomycotina</taxon>
        <taxon>Eurotiomycetes</taxon>
        <taxon>Eurotiomycetidae</taxon>
        <taxon>Eurotiales</taxon>
        <taxon>Aspergillaceae</taxon>
        <taxon>Aspergillus</taxon>
        <taxon>Aspergillus subgen. Circumdati</taxon>
    </lineage>
</organism>
<dbReference type="GO" id="GO:0010133">
    <property type="term" value="P:L-proline catabolic process to L-glutamate"/>
    <property type="evidence" value="ECO:0007669"/>
    <property type="project" value="TreeGrafter"/>
</dbReference>
<dbReference type="InterPro" id="IPR002872">
    <property type="entry name" value="Proline_DH_dom"/>
</dbReference>
<proteinExistence type="inferred from homology"/>
<keyword evidence="8" id="KW-1185">Reference proteome</keyword>
<feature type="domain" description="Proline dehydrogenase" evidence="6">
    <location>
        <begin position="133"/>
        <end position="458"/>
    </location>
</feature>
<dbReference type="GO" id="GO:0071949">
    <property type="term" value="F:FAD binding"/>
    <property type="evidence" value="ECO:0007669"/>
    <property type="project" value="TreeGrafter"/>
</dbReference>
<reference evidence="8" key="1">
    <citation type="journal article" date="2017" name="Genome Biol.">
        <title>Comparative genomics reveals high biological diversity and specific adaptations in the industrially and medically important fungal genus Aspergillus.</title>
        <authorList>
            <person name="de Vries R.P."/>
            <person name="Riley R."/>
            <person name="Wiebenga A."/>
            <person name="Aguilar-Osorio G."/>
            <person name="Amillis S."/>
            <person name="Uchima C.A."/>
            <person name="Anderluh G."/>
            <person name="Asadollahi M."/>
            <person name="Askin M."/>
            <person name="Barry K."/>
            <person name="Battaglia E."/>
            <person name="Bayram O."/>
            <person name="Benocci T."/>
            <person name="Braus-Stromeyer S.A."/>
            <person name="Caldana C."/>
            <person name="Canovas D."/>
            <person name="Cerqueira G.C."/>
            <person name="Chen F."/>
            <person name="Chen W."/>
            <person name="Choi C."/>
            <person name="Clum A."/>
            <person name="Dos Santos R.A."/>
            <person name="Damasio A.R."/>
            <person name="Diallinas G."/>
            <person name="Emri T."/>
            <person name="Fekete E."/>
            <person name="Flipphi M."/>
            <person name="Freyberg S."/>
            <person name="Gallo A."/>
            <person name="Gournas C."/>
            <person name="Habgood R."/>
            <person name="Hainaut M."/>
            <person name="Harispe M.L."/>
            <person name="Henrissat B."/>
            <person name="Hilden K.S."/>
            <person name="Hope R."/>
            <person name="Hossain A."/>
            <person name="Karabika E."/>
            <person name="Karaffa L."/>
            <person name="Karanyi Z."/>
            <person name="Krasevec N."/>
            <person name="Kuo A."/>
            <person name="Kusch H."/>
            <person name="LaButti K."/>
            <person name="Lagendijk E.L."/>
            <person name="Lapidus A."/>
            <person name="Levasseur A."/>
            <person name="Lindquist E."/>
            <person name="Lipzen A."/>
            <person name="Logrieco A.F."/>
            <person name="MacCabe A."/>
            <person name="Maekelae M.R."/>
            <person name="Malavazi I."/>
            <person name="Melin P."/>
            <person name="Meyer V."/>
            <person name="Mielnichuk N."/>
            <person name="Miskei M."/>
            <person name="Molnar A.P."/>
            <person name="Mule G."/>
            <person name="Ngan C.Y."/>
            <person name="Orejas M."/>
            <person name="Orosz E."/>
            <person name="Ouedraogo J.P."/>
            <person name="Overkamp K.M."/>
            <person name="Park H.-S."/>
            <person name="Perrone G."/>
            <person name="Piumi F."/>
            <person name="Punt P.J."/>
            <person name="Ram A.F."/>
            <person name="Ramon A."/>
            <person name="Rauscher S."/>
            <person name="Record E."/>
            <person name="Riano-Pachon D.M."/>
            <person name="Robert V."/>
            <person name="Roehrig J."/>
            <person name="Ruller R."/>
            <person name="Salamov A."/>
            <person name="Salih N.S."/>
            <person name="Samson R.A."/>
            <person name="Sandor E."/>
            <person name="Sanguinetti M."/>
            <person name="Schuetze T."/>
            <person name="Sepcic K."/>
            <person name="Shelest E."/>
            <person name="Sherlock G."/>
            <person name="Sophianopoulou V."/>
            <person name="Squina F.M."/>
            <person name="Sun H."/>
            <person name="Susca A."/>
            <person name="Todd R.B."/>
            <person name="Tsang A."/>
            <person name="Unkles S.E."/>
            <person name="van de Wiele N."/>
            <person name="van Rossen-Uffink D."/>
            <person name="Oliveira J.V."/>
            <person name="Vesth T.C."/>
            <person name="Visser J."/>
            <person name="Yu J.-H."/>
            <person name="Zhou M."/>
            <person name="Andersen M.R."/>
            <person name="Archer D.B."/>
            <person name="Baker S.E."/>
            <person name="Benoit I."/>
            <person name="Brakhage A.A."/>
            <person name="Braus G.H."/>
            <person name="Fischer R."/>
            <person name="Frisvad J.C."/>
            <person name="Goldman G.H."/>
            <person name="Houbraken J."/>
            <person name="Oakley B."/>
            <person name="Pocsi I."/>
            <person name="Scazzocchio C."/>
            <person name="Seiboth B."/>
            <person name="vanKuyk P.A."/>
            <person name="Wortman J."/>
            <person name="Dyer P.S."/>
            <person name="Grigoriev I.V."/>
        </authorList>
    </citation>
    <scope>NUCLEOTIDE SEQUENCE [LARGE SCALE GENOMIC DNA]</scope>
    <source>
        <strain evidence="8">CBS 101740 / IMI 381727 / IBT 21946</strain>
    </source>
</reference>
<gene>
    <name evidence="7" type="ORF">ASPBRDRAFT_50784</name>
</gene>
<keyword evidence="3" id="KW-0560">Oxidoreductase</keyword>
<dbReference type="Proteomes" id="UP000184499">
    <property type="component" value="Unassembled WGS sequence"/>
</dbReference>
<feature type="region of interest" description="Disordered" evidence="5">
    <location>
        <begin position="29"/>
        <end position="49"/>
    </location>
</feature>
<keyword evidence="4" id="KW-0642">Proline metabolism</keyword>
<dbReference type="InterPro" id="IPR023401">
    <property type="entry name" value="ODC_N"/>
</dbReference>
<dbReference type="STRING" id="767769.A0A1L9V235"/>
<name>A0A1L9V235_ASPBC</name>
<dbReference type="AlphaFoldDB" id="A0A1L9V235"/>
<dbReference type="VEuPathDB" id="FungiDB:ASPBRDRAFT_50784"/>
<dbReference type="PANTHER" id="PTHR13914:SF30">
    <property type="entry name" value="PROLINE DEHYDROGENASE"/>
    <property type="match status" value="1"/>
</dbReference>
<dbReference type="OrthoDB" id="5464at2759"/>
<comment type="similarity">
    <text evidence="1">Belongs to the proline oxidase family.</text>
</comment>
<dbReference type="InterPro" id="IPR029041">
    <property type="entry name" value="FAD-linked_oxidoreductase-like"/>
</dbReference>
<dbReference type="RefSeq" id="XP_067485218.1">
    <property type="nucleotide sequence ID" value="XM_067626608.1"/>
</dbReference>
<dbReference type="Gene3D" id="3.40.50.720">
    <property type="entry name" value="NAD(P)-binding Rossmann-like Domain"/>
    <property type="match status" value="1"/>
</dbReference>
<dbReference type="GeneID" id="93579096"/>
<evidence type="ECO:0000256" key="1">
    <source>
        <dbReference type="ARBA" id="ARBA00005869"/>
    </source>
</evidence>
<sequence length="831" mass="91879">MKAARRPMRALSGVPCTYSSARYVSRTSNPKSSAAASTPTNSLLQQQQAALPSKDASASPLAKLPISSVLRSLVILSVSSSSLLLKPCIFALSTLAHPKTPVLDVAKNPLLNALVKHTLYKQFNAGENKLEVQQSIQAIKQLGYRGVLLGYAREVLVGESNVDPRDEKAARAEIQTWLDGTLQTVDMAQEGDFVALKFTGMGTQVLQYLQQQAAPSEFMDYAITKVCDLAISRNVRLLVDAEEQAVQLGIEKWALKYQKYCNAKTPGHAIFYNTYQAYLRSTPATIAKHLEVARQEGYTAGVKLVRGAYLKTEPRHLIWAEKEETDACYDGVVEALLTRRYNSMLQPASEEHKTELPPVNVIIATHNRDSVRKAHAIRLQQAARAEQRGVDLSYAQLQGMADEVSCELLQGFSSADASSSQETPNVYKLLTWGTVKECMGFLMRRAVENTEAVGRTKQSQEAMLGELKRRVRQLLYHPSLVPTMRLLPEPAVAQILRQLDSTQCHELLDALCEGLTTVSTESSLPSHERLVHQPLRSTILTKDQNLSLFMPVSNTVHTGFKVVTASQANGIIGVINIFSPEGKLQGLLSAAEITAFRTALAIMSLFIRCTTINKEHILIFGSGRQAEWHARLALLLVPDQIKRITFINRGRKRLEELERNAIADLRSAHPEKTFATLVKEDTPDYEEQLRSELAACDVIFSCTPATEPNFPFTYLQPSKRRFISLIGSYKPHMREIDTETLLSGGGKVYVDSKEACLEESGELILAEATEDQLIEVGELFGRMRKDESIDVPEGCNVVFKCVGMGIMDLVVGNKLLDIGRASNVGMEVEGF</sequence>
<dbReference type="FunFam" id="3.20.20.220:FF:000013">
    <property type="entry name" value="Proline dehydrogenase"/>
    <property type="match status" value="1"/>
</dbReference>
<accession>A0A1L9V235</accession>
<dbReference type="InterPro" id="IPR015659">
    <property type="entry name" value="Proline_oxidase"/>
</dbReference>
<dbReference type="PANTHER" id="PTHR13914">
    <property type="entry name" value="PROLINE OXIDASE"/>
    <property type="match status" value="1"/>
</dbReference>
<evidence type="ECO:0000256" key="2">
    <source>
        <dbReference type="ARBA" id="ARBA00012695"/>
    </source>
</evidence>
<dbReference type="SUPFAM" id="SSF51730">
    <property type="entry name" value="FAD-linked oxidoreductase"/>
    <property type="match status" value="1"/>
</dbReference>
<dbReference type="EMBL" id="KV878679">
    <property type="protein sequence ID" value="OJJ77971.1"/>
    <property type="molecule type" value="Genomic_DNA"/>
</dbReference>
<evidence type="ECO:0000256" key="4">
    <source>
        <dbReference type="ARBA" id="ARBA00023062"/>
    </source>
</evidence>
<evidence type="ECO:0000313" key="8">
    <source>
        <dbReference type="Proteomes" id="UP000184499"/>
    </source>
</evidence>
<dbReference type="EC" id="1.5.5.2" evidence="2"/>